<dbReference type="AlphaFoldDB" id="A0A286UH43"/>
<dbReference type="GO" id="GO:0003723">
    <property type="term" value="F:RNA binding"/>
    <property type="evidence" value="ECO:0007669"/>
    <property type="project" value="UniProtKB-UniRule"/>
</dbReference>
<dbReference type="SMART" id="SM00360">
    <property type="entry name" value="RRM"/>
    <property type="match status" value="1"/>
</dbReference>
<sequence>MASKVYVGNLSWNTTDDTLRKAFSEYGQVLDSIVMRDRDTGRSRGFGFVTFSSEAEATGAISALNEQEWWWRRWILQPRKSRRRISRRRRRWLWWHGRIWRWLCGARFPGPVWGKLPSSRLRRLPTGWWLLILFLFSLCYGSDPYFLVFFLSLPLRGYPFLSLCRRFTLSSSLSSSLSIVMDIQAGDSRSSAYFSFLFFLFLDILIICNHTLFRSRP</sequence>
<evidence type="ECO:0000256" key="1">
    <source>
        <dbReference type="ARBA" id="ARBA00022884"/>
    </source>
</evidence>
<feature type="domain" description="RRM" evidence="4">
    <location>
        <begin position="3"/>
        <end position="88"/>
    </location>
</feature>
<dbReference type="InterPro" id="IPR035979">
    <property type="entry name" value="RBD_domain_sf"/>
</dbReference>
<dbReference type="EMBL" id="NBII01000005">
    <property type="protein sequence ID" value="PAV18913.1"/>
    <property type="molecule type" value="Genomic_DNA"/>
</dbReference>
<dbReference type="OrthoDB" id="439808at2759"/>
<dbReference type="InterPro" id="IPR012677">
    <property type="entry name" value="Nucleotide-bd_a/b_plait_sf"/>
</dbReference>
<proteinExistence type="predicted"/>
<feature type="transmembrane region" description="Helical" evidence="3">
    <location>
        <begin position="128"/>
        <end position="155"/>
    </location>
</feature>
<dbReference type="PANTHER" id="PTHR48024">
    <property type="entry name" value="GEO13361P1-RELATED"/>
    <property type="match status" value="1"/>
</dbReference>
<evidence type="ECO:0000313" key="6">
    <source>
        <dbReference type="Proteomes" id="UP000217199"/>
    </source>
</evidence>
<feature type="transmembrane region" description="Helical" evidence="3">
    <location>
        <begin position="192"/>
        <end position="213"/>
    </location>
</feature>
<accession>A0A286UH43</accession>
<organism evidence="5 6">
    <name type="scientific">Pyrrhoderma noxium</name>
    <dbReference type="NCBI Taxonomy" id="2282107"/>
    <lineage>
        <taxon>Eukaryota</taxon>
        <taxon>Fungi</taxon>
        <taxon>Dikarya</taxon>
        <taxon>Basidiomycota</taxon>
        <taxon>Agaricomycotina</taxon>
        <taxon>Agaricomycetes</taxon>
        <taxon>Hymenochaetales</taxon>
        <taxon>Hymenochaetaceae</taxon>
        <taxon>Pyrrhoderma</taxon>
    </lineage>
</organism>
<evidence type="ECO:0000256" key="3">
    <source>
        <dbReference type="SAM" id="Phobius"/>
    </source>
</evidence>
<dbReference type="InterPro" id="IPR048289">
    <property type="entry name" value="RRM2_NsCP33-like"/>
</dbReference>
<name>A0A286UH43_9AGAM</name>
<dbReference type="Proteomes" id="UP000217199">
    <property type="component" value="Unassembled WGS sequence"/>
</dbReference>
<dbReference type="InterPro" id="IPR000504">
    <property type="entry name" value="RRM_dom"/>
</dbReference>
<keyword evidence="3" id="KW-0812">Transmembrane</keyword>
<dbReference type="PANTHER" id="PTHR48024:SF56">
    <property type="entry name" value="HETEROGENEOUS NUCLEAR RIBONUCLEOPROTEIN A0"/>
    <property type="match status" value="1"/>
</dbReference>
<dbReference type="InterPro" id="IPR050886">
    <property type="entry name" value="RNA-binding_reg"/>
</dbReference>
<comment type="caution">
    <text evidence="5">The sequence shown here is derived from an EMBL/GenBank/DDBJ whole genome shotgun (WGS) entry which is preliminary data.</text>
</comment>
<gene>
    <name evidence="5" type="ORF">PNOK_0575600</name>
</gene>
<dbReference type="PROSITE" id="PS50102">
    <property type="entry name" value="RRM"/>
    <property type="match status" value="1"/>
</dbReference>
<keyword evidence="1 2" id="KW-0694">RNA-binding</keyword>
<evidence type="ECO:0000259" key="4">
    <source>
        <dbReference type="PROSITE" id="PS50102"/>
    </source>
</evidence>
<keyword evidence="3" id="KW-1133">Transmembrane helix</keyword>
<keyword evidence="3" id="KW-0472">Membrane</keyword>
<dbReference type="CDD" id="cd21608">
    <property type="entry name" value="RRM2_NsCP33_like"/>
    <property type="match status" value="1"/>
</dbReference>
<keyword evidence="6" id="KW-1185">Reference proteome</keyword>
<dbReference type="InParanoid" id="A0A286UH43"/>
<dbReference type="STRING" id="2282107.A0A286UH43"/>
<evidence type="ECO:0000256" key="2">
    <source>
        <dbReference type="PROSITE-ProRule" id="PRU00176"/>
    </source>
</evidence>
<evidence type="ECO:0000313" key="5">
    <source>
        <dbReference type="EMBL" id="PAV18913.1"/>
    </source>
</evidence>
<protein>
    <submittedName>
        <fullName evidence="5">RNA-binding domain-containing</fullName>
    </submittedName>
</protein>
<dbReference type="SUPFAM" id="SSF54928">
    <property type="entry name" value="RNA-binding domain, RBD"/>
    <property type="match status" value="1"/>
</dbReference>
<dbReference type="GO" id="GO:0005634">
    <property type="term" value="C:nucleus"/>
    <property type="evidence" value="ECO:0007669"/>
    <property type="project" value="TreeGrafter"/>
</dbReference>
<reference evidence="5 6" key="1">
    <citation type="journal article" date="2017" name="Mol. Ecol.">
        <title>Comparative and population genomic landscape of Phellinus noxius: A hypervariable fungus causing root rot in trees.</title>
        <authorList>
            <person name="Chung C.L."/>
            <person name="Lee T.J."/>
            <person name="Akiba M."/>
            <person name="Lee H.H."/>
            <person name="Kuo T.H."/>
            <person name="Liu D."/>
            <person name="Ke H.M."/>
            <person name="Yokoi T."/>
            <person name="Roa M.B."/>
            <person name="Lu M.J."/>
            <person name="Chang Y.Y."/>
            <person name="Ann P.J."/>
            <person name="Tsai J.N."/>
            <person name="Chen C.Y."/>
            <person name="Tzean S.S."/>
            <person name="Ota Y."/>
            <person name="Hattori T."/>
            <person name="Sahashi N."/>
            <person name="Liou R.F."/>
            <person name="Kikuchi T."/>
            <person name="Tsai I.J."/>
        </authorList>
    </citation>
    <scope>NUCLEOTIDE SEQUENCE [LARGE SCALE GENOMIC DNA]</scope>
    <source>
        <strain evidence="5 6">FFPRI411160</strain>
    </source>
</reference>
<dbReference type="Pfam" id="PF00076">
    <property type="entry name" value="RRM_1"/>
    <property type="match status" value="1"/>
</dbReference>
<dbReference type="Gene3D" id="3.30.70.330">
    <property type="match status" value="1"/>
</dbReference>